<evidence type="ECO:0000256" key="7">
    <source>
        <dbReference type="RuleBase" id="RU910716"/>
    </source>
</evidence>
<name>A0ABD2WD31_9HYME</name>
<evidence type="ECO:0000256" key="4">
    <source>
        <dbReference type="ARBA" id="ARBA00022692"/>
    </source>
</evidence>
<dbReference type="PANTHER" id="PTHR16024:SF28">
    <property type="entry name" value="XK-RELATED PROTEIN"/>
    <property type="match status" value="1"/>
</dbReference>
<feature type="compositionally biased region" description="Polar residues" evidence="8">
    <location>
        <begin position="594"/>
        <end position="605"/>
    </location>
</feature>
<evidence type="ECO:0000313" key="9">
    <source>
        <dbReference type="EMBL" id="KAL3390446.1"/>
    </source>
</evidence>
<evidence type="ECO:0000256" key="6">
    <source>
        <dbReference type="ARBA" id="ARBA00023136"/>
    </source>
</evidence>
<dbReference type="Pfam" id="PF09815">
    <property type="entry name" value="XK-related"/>
    <property type="match status" value="1"/>
</dbReference>
<dbReference type="AlphaFoldDB" id="A0ABD2WD31"/>
<organism evidence="9 10">
    <name type="scientific">Trichogramma kaykai</name>
    <dbReference type="NCBI Taxonomy" id="54128"/>
    <lineage>
        <taxon>Eukaryota</taxon>
        <taxon>Metazoa</taxon>
        <taxon>Ecdysozoa</taxon>
        <taxon>Arthropoda</taxon>
        <taxon>Hexapoda</taxon>
        <taxon>Insecta</taxon>
        <taxon>Pterygota</taxon>
        <taxon>Neoptera</taxon>
        <taxon>Endopterygota</taxon>
        <taxon>Hymenoptera</taxon>
        <taxon>Apocrita</taxon>
        <taxon>Proctotrupomorpha</taxon>
        <taxon>Chalcidoidea</taxon>
        <taxon>Trichogrammatidae</taxon>
        <taxon>Trichogramma</taxon>
    </lineage>
</organism>
<proteinExistence type="inferred from homology"/>
<dbReference type="Proteomes" id="UP001627154">
    <property type="component" value="Unassembled WGS sequence"/>
</dbReference>
<evidence type="ECO:0000313" key="10">
    <source>
        <dbReference type="Proteomes" id="UP001627154"/>
    </source>
</evidence>
<dbReference type="GO" id="GO:0005886">
    <property type="term" value="C:plasma membrane"/>
    <property type="evidence" value="ECO:0007669"/>
    <property type="project" value="UniProtKB-SubCell"/>
</dbReference>
<feature type="transmembrane region" description="Helical" evidence="7">
    <location>
        <begin position="6"/>
        <end position="28"/>
    </location>
</feature>
<evidence type="ECO:0000256" key="8">
    <source>
        <dbReference type="SAM" id="MobiDB-lite"/>
    </source>
</evidence>
<feature type="region of interest" description="Disordered" evidence="8">
    <location>
        <begin position="957"/>
        <end position="977"/>
    </location>
</feature>
<dbReference type="PANTHER" id="PTHR16024">
    <property type="entry name" value="XK-RELATED PROTEIN"/>
    <property type="match status" value="1"/>
</dbReference>
<keyword evidence="6 7" id="KW-0472">Membrane</keyword>
<protein>
    <recommendedName>
        <fullName evidence="7">XK-related protein</fullName>
    </recommendedName>
</protein>
<keyword evidence="4 7" id="KW-0812">Transmembrane</keyword>
<comment type="subcellular location">
    <subcellularLocation>
        <location evidence="1">Cell membrane</location>
        <topology evidence="1">Multi-pass membrane protein</topology>
    </subcellularLocation>
    <subcellularLocation>
        <location evidence="7">Membrane</location>
        <topology evidence="7">Multi-pass membrane protein</topology>
    </subcellularLocation>
</comment>
<dbReference type="EMBL" id="JBJJXI010000117">
    <property type="protein sequence ID" value="KAL3390446.1"/>
    <property type="molecule type" value="Genomic_DNA"/>
</dbReference>
<feature type="region of interest" description="Disordered" evidence="8">
    <location>
        <begin position="583"/>
        <end position="605"/>
    </location>
</feature>
<feature type="transmembrane region" description="Helical" evidence="7">
    <location>
        <begin position="133"/>
        <end position="153"/>
    </location>
</feature>
<feature type="transmembrane region" description="Helical" evidence="7">
    <location>
        <begin position="65"/>
        <end position="89"/>
    </location>
</feature>
<dbReference type="InterPro" id="IPR050895">
    <property type="entry name" value="XK-related_scramblase"/>
</dbReference>
<reference evidence="9 10" key="1">
    <citation type="journal article" date="2024" name="bioRxiv">
        <title>A reference genome for Trichogramma kaykai: A tiny desert-dwelling parasitoid wasp with competing sex-ratio distorters.</title>
        <authorList>
            <person name="Culotta J."/>
            <person name="Lindsey A.R."/>
        </authorList>
    </citation>
    <scope>NUCLEOTIDE SEQUENCE [LARGE SCALE GENOMIC DNA]</scope>
    <source>
        <strain evidence="9 10">KSX58</strain>
    </source>
</reference>
<accession>A0ABD2WD31</accession>
<dbReference type="InterPro" id="IPR018629">
    <property type="entry name" value="XK-rel"/>
</dbReference>
<evidence type="ECO:0000256" key="1">
    <source>
        <dbReference type="ARBA" id="ARBA00004651"/>
    </source>
</evidence>
<comment type="caution">
    <text evidence="9">The sequence shown here is derived from an EMBL/GenBank/DDBJ whole genome shotgun (WGS) entry which is preliminary data.</text>
</comment>
<keyword evidence="3" id="KW-1003">Cell membrane</keyword>
<sequence>MLIVALLIAAGACIISSLCSLTWALFAYSLATSRSSHQDSSKSQYTWSSMMIQAFWRGGMLASRIAALVLASLCFRYWVFLIFALHSLAMSSWLLQQTTDFCPSIPQEMLYKCLIGSVYFFDFLRLSERQVRFRVSLFYSCALIENVAFYAAYVLSYKHLYPSNVLVVGSVLVLGGSFVGALSMLLHFCMFQHVKTIKLCHRASELNNARDPELAVGPASSSAYPGAAAAVASASPLKKRDNRSVPSESTDKNLLLDNVVQRSDSIDKDGIINASFSDENNLTVRAVVEDNKNSSHDSISMEKFQCQAATATAKFDGFDLEDDKELLDTKAPSSSESLVKQKRRGICSELDLDLDLELDLELADPLAAGNLEIQKRRAICSLTQLGLELVTDDENYVEKSFSLDKLKSESSASLNEDKSAGVIDSLSVKNLLNSDNLSESVLLRGRLGTPVASDSSEDASILPRFPEKNAHVDKVEEETMSHVTSVHDYENVCPLSVARPPWCIRSWRGYTDIETYIHDDSVVRDRRTDTLTSTTFSSDFSDATYTSLRKFMRTSRQDDYLDTLIYDLADLESVGNKAATLEEVSSTTDTSTTLPESIQETSQDRSNLFSARPVVIDELGGMLSLDTITSEASSSNLPELRVNLHKPSSVSSLVATIDEIRRCTADNSPRYVYHRNSETPARVQDFPQRQQQQQQDSHKVFLKKSHLAKVLFAGNDYSNLTFSYNPSEPWSTTGSLVGNSDTSSSYDKLIREWTNYRLRETNSVTTPLINAILSDSPILGPKTEVVTNVASEEDNVYVDMNAFGAKKCSEKDHDVENTMPPEIIQDEIPVNITSILSKHSDTIVEKSMTGRKKVGFVLTDEIIDDMSTDTSSENTESVRSLSPTLVQNSNLSIDKRRGLVSRPRCKFSLLRDRFESSPNKSDQQQIPLKRAQLNKRISVIFNDSQAFETSLNCDKQSLTSNNSLRTDDDGKYNEPTNLREKRRLFLKQVLSPPRFQGWSKKRTFSPNAKIINKAH</sequence>
<gene>
    <name evidence="9" type="ORF">TKK_014608</name>
</gene>
<evidence type="ECO:0000256" key="3">
    <source>
        <dbReference type="ARBA" id="ARBA00022475"/>
    </source>
</evidence>
<comment type="similarity">
    <text evidence="2 7">Belongs to the XK family.</text>
</comment>
<evidence type="ECO:0000256" key="5">
    <source>
        <dbReference type="ARBA" id="ARBA00022989"/>
    </source>
</evidence>
<keyword evidence="5 7" id="KW-1133">Transmembrane helix</keyword>
<feature type="transmembrane region" description="Helical" evidence="7">
    <location>
        <begin position="165"/>
        <end position="188"/>
    </location>
</feature>
<evidence type="ECO:0000256" key="2">
    <source>
        <dbReference type="ARBA" id="ARBA00008789"/>
    </source>
</evidence>
<keyword evidence="10" id="KW-1185">Reference proteome</keyword>